<sequence>MQPNLFDFAPSELSQDAFLSWVLAHADPKLGNGRPEIQALGRAFLTAIFAKDNAAPLPAEIQSVKVQRQVENIDILVEVNESIAIVLEDKVGTTEHSDQLARYKKVVSKLGYGEEGKRNVLIYLQTGNQSTYKQVQDAGYHVFSRLDLLALLDGPVGTLAQDRSDIVLDFTRRLRRIETEVQSYRERVYKGWSANARMGFFIALQQGFPSARWRYVANRGGGLYAFFWGGKKAEDDARLYLQVEASTTLGLCFKLDTTRKGDLKALRMKWHKAVLASATLLGLEAARPPKFGNGKTMTVATFRDFPIGDAEGRVDVPATCDLMRRAEKVLEACLANTVRPRETTELPLPAATED</sequence>
<comment type="caution">
    <text evidence="1">The sequence shown here is derived from an EMBL/GenBank/DDBJ whole genome shotgun (WGS) entry which is preliminary data.</text>
</comment>
<evidence type="ECO:0000313" key="1">
    <source>
        <dbReference type="EMBL" id="PVX81891.1"/>
    </source>
</evidence>
<name>A0ABX5KJT2_9BURK</name>
<reference evidence="1 2" key="1">
    <citation type="submission" date="2018-05" db="EMBL/GenBank/DDBJ databases">
        <title>Genomic Encyclopedia of Type Strains, Phase IV (KMG-V): Genome sequencing to study the core and pangenomes of soil and plant-associated prokaryotes.</title>
        <authorList>
            <person name="Whitman W."/>
        </authorList>
    </citation>
    <scope>NUCLEOTIDE SEQUENCE [LARGE SCALE GENOMIC DNA]</scope>
    <source>
        <strain evidence="1 2">SCZa-39</strain>
    </source>
</reference>
<proteinExistence type="predicted"/>
<protein>
    <submittedName>
        <fullName evidence="1">PD-(D/E)XK nuclease superfamily protein</fullName>
    </submittedName>
</protein>
<gene>
    <name evidence="1" type="ORF">C7402_110296</name>
</gene>
<accession>A0ABX5KJT2</accession>
<organism evidence="1 2">
    <name type="scientific">Paraburkholderia unamae</name>
    <dbReference type="NCBI Taxonomy" id="219649"/>
    <lineage>
        <taxon>Bacteria</taxon>
        <taxon>Pseudomonadati</taxon>
        <taxon>Pseudomonadota</taxon>
        <taxon>Betaproteobacteria</taxon>
        <taxon>Burkholderiales</taxon>
        <taxon>Burkholderiaceae</taxon>
        <taxon>Paraburkholderia</taxon>
    </lineage>
</organism>
<dbReference type="EMBL" id="QEOB01000010">
    <property type="protein sequence ID" value="PVX81891.1"/>
    <property type="molecule type" value="Genomic_DNA"/>
</dbReference>
<evidence type="ECO:0000313" key="2">
    <source>
        <dbReference type="Proteomes" id="UP000245712"/>
    </source>
</evidence>
<keyword evidence="2" id="KW-1185">Reference proteome</keyword>
<dbReference type="Pfam" id="PF14281">
    <property type="entry name" value="PDDEXK_4"/>
    <property type="match status" value="1"/>
</dbReference>
<dbReference type="Proteomes" id="UP000245712">
    <property type="component" value="Unassembled WGS sequence"/>
</dbReference>
<dbReference type="InterPro" id="IPR029470">
    <property type="entry name" value="PDDEXK_4"/>
</dbReference>
<dbReference type="RefSeq" id="WP_116612149.1">
    <property type="nucleotide sequence ID" value="NZ_QEOB01000010.1"/>
</dbReference>